<evidence type="ECO:0000256" key="8">
    <source>
        <dbReference type="ARBA" id="ARBA00036083"/>
    </source>
</evidence>
<dbReference type="Pfam" id="PF03009">
    <property type="entry name" value="GDPD"/>
    <property type="match status" value="1"/>
</dbReference>
<keyword evidence="4" id="KW-0378">Hydrolase</keyword>
<feature type="transmembrane region" description="Helical" evidence="13">
    <location>
        <begin position="6"/>
        <end position="24"/>
    </location>
</feature>
<name>A0AAW1DTA5_9HEMI</name>
<dbReference type="GO" id="GO:0005789">
    <property type="term" value="C:endoplasmic reticulum membrane"/>
    <property type="evidence" value="ECO:0007669"/>
    <property type="project" value="TreeGrafter"/>
</dbReference>
<dbReference type="InterPro" id="IPR030395">
    <property type="entry name" value="GP_PDE_dom"/>
</dbReference>
<gene>
    <name evidence="15" type="ORF">O3M35_001328</name>
</gene>
<protein>
    <recommendedName>
        <fullName evidence="14">GP-PDE domain-containing protein</fullName>
    </recommendedName>
</protein>
<keyword evidence="3 13" id="KW-0812">Transmembrane</keyword>
<comment type="catalytic activity">
    <reaction evidence="9">
        <text>N-(5Z,8Z,11Z,14Z-eicosatetraenoyl)-1-(9Z-octadecenoyl)-sn-glycero-3-phosphoethanolamine + H2O = N-(5Z,8Z,11Z,14Z-eicosatetraenoyl)-ethanolamine + 1-(9Z-octadecenoyl)-sn-glycero-3-phosphate + H(+)</text>
        <dbReference type="Rhea" id="RHEA:45544"/>
        <dbReference type="ChEBI" id="CHEBI:2700"/>
        <dbReference type="ChEBI" id="CHEBI:15377"/>
        <dbReference type="ChEBI" id="CHEBI:15378"/>
        <dbReference type="ChEBI" id="CHEBI:74544"/>
        <dbReference type="ChEBI" id="CHEBI:85223"/>
    </reaction>
    <physiologicalReaction direction="left-to-right" evidence="9">
        <dbReference type="Rhea" id="RHEA:45545"/>
    </physiologicalReaction>
</comment>
<dbReference type="GO" id="GO:0046475">
    <property type="term" value="P:glycerophospholipid catabolic process"/>
    <property type="evidence" value="ECO:0007669"/>
    <property type="project" value="TreeGrafter"/>
</dbReference>
<evidence type="ECO:0000256" key="6">
    <source>
        <dbReference type="ARBA" id="ARBA00023098"/>
    </source>
</evidence>
<evidence type="ECO:0000256" key="3">
    <source>
        <dbReference type="ARBA" id="ARBA00022692"/>
    </source>
</evidence>
<comment type="similarity">
    <text evidence="2">Belongs to the glycerophosphoryl diester phosphodiesterase family.</text>
</comment>
<keyword evidence="16" id="KW-1185">Reference proteome</keyword>
<dbReference type="InterPro" id="IPR017946">
    <property type="entry name" value="PLC-like_Pdiesterase_TIM-brl"/>
</dbReference>
<dbReference type="PROSITE" id="PS51704">
    <property type="entry name" value="GP_PDE"/>
    <property type="match status" value="1"/>
</dbReference>
<organism evidence="15 16">
    <name type="scientific">Rhynocoris fuscipes</name>
    <dbReference type="NCBI Taxonomy" id="488301"/>
    <lineage>
        <taxon>Eukaryota</taxon>
        <taxon>Metazoa</taxon>
        <taxon>Ecdysozoa</taxon>
        <taxon>Arthropoda</taxon>
        <taxon>Hexapoda</taxon>
        <taxon>Insecta</taxon>
        <taxon>Pterygota</taxon>
        <taxon>Neoptera</taxon>
        <taxon>Paraneoptera</taxon>
        <taxon>Hemiptera</taxon>
        <taxon>Heteroptera</taxon>
        <taxon>Panheteroptera</taxon>
        <taxon>Cimicomorpha</taxon>
        <taxon>Reduviidae</taxon>
        <taxon>Harpactorinae</taxon>
        <taxon>Harpactorini</taxon>
        <taxon>Rhynocoris</taxon>
    </lineage>
</organism>
<evidence type="ECO:0000256" key="7">
    <source>
        <dbReference type="ARBA" id="ARBA00023136"/>
    </source>
</evidence>
<sequence length="338" mass="39200">MFDNTLHLLLAFFGGYAFMSILLLRNPLLLHRKKNIKFYCRHISHRGGAGEGYENTIATFKRAVDIGTDMLELDCQLTKDNQVVVCHDNNLLRAAGVNINISDLNYTELPLLKSSLPIDFDPGVTYKGSGIEEERRIPLLSEVFSEFPRVPINIDVKCNNDSLVKEVNRLVTLYQRESITVWGSFSECITRKCYAQNPNIHLLFSLKQVVRLILLYYTGLLPFFPIKESHLEIFQPSMYLRPAWKMHTSRNEGHFMIYWPPMLVQIIDSLLMNKTLFKHLKKRGIQTYVWVLNNENEFKKVYDLGVTGIMTDYPSRLKQFLNNNVEYYSTNNINTATK</sequence>
<comment type="subcellular location">
    <subcellularLocation>
        <location evidence="1">Membrane</location>
    </subcellularLocation>
</comment>
<comment type="catalytic activity">
    <reaction evidence="8">
        <text>1-O-hexadecyl-sn-glycero-3-phosphocholine + H2O = 1-O-hexadecyl-sn-glycero-3-phosphate + choline + H(+)</text>
        <dbReference type="Rhea" id="RHEA:41143"/>
        <dbReference type="ChEBI" id="CHEBI:15354"/>
        <dbReference type="ChEBI" id="CHEBI:15377"/>
        <dbReference type="ChEBI" id="CHEBI:15378"/>
        <dbReference type="ChEBI" id="CHEBI:64496"/>
        <dbReference type="ChEBI" id="CHEBI:77580"/>
    </reaction>
    <physiologicalReaction direction="left-to-right" evidence="8">
        <dbReference type="Rhea" id="RHEA:41144"/>
    </physiologicalReaction>
</comment>
<comment type="catalytic activity">
    <reaction evidence="11">
        <text>1-O-(1Z-octadecenyl)-sn-glycero-3-phospho-N-hexadecanoyl-ethanolamine + H2O = 1-O-(1Z-octadecenyl)-sn-glycero-3-phosphate + N-hexadecanoylethanolamine + H(+)</text>
        <dbReference type="Rhea" id="RHEA:53184"/>
        <dbReference type="ChEBI" id="CHEBI:15377"/>
        <dbReference type="ChEBI" id="CHEBI:15378"/>
        <dbReference type="ChEBI" id="CHEBI:71464"/>
        <dbReference type="ChEBI" id="CHEBI:137009"/>
        <dbReference type="ChEBI" id="CHEBI:137017"/>
    </reaction>
    <physiologicalReaction direction="left-to-right" evidence="11">
        <dbReference type="Rhea" id="RHEA:53185"/>
    </physiologicalReaction>
</comment>
<dbReference type="AlphaFoldDB" id="A0AAW1DTA5"/>
<proteinExistence type="inferred from homology"/>
<dbReference type="EMBL" id="JAPXFL010000001">
    <property type="protein sequence ID" value="KAK9513048.1"/>
    <property type="molecule type" value="Genomic_DNA"/>
</dbReference>
<dbReference type="SUPFAM" id="SSF51695">
    <property type="entry name" value="PLC-like phosphodiesterases"/>
    <property type="match status" value="1"/>
</dbReference>
<evidence type="ECO:0000256" key="13">
    <source>
        <dbReference type="SAM" id="Phobius"/>
    </source>
</evidence>
<dbReference type="PANTHER" id="PTHR42758:SF2">
    <property type="entry name" value="PHOSPHATIDYLGLYCEROL PHOSPHOLIPASE C"/>
    <property type="match status" value="1"/>
</dbReference>
<evidence type="ECO:0000256" key="1">
    <source>
        <dbReference type="ARBA" id="ARBA00004370"/>
    </source>
</evidence>
<comment type="catalytic activity">
    <reaction evidence="10">
        <text>N-hexadecanoyl-1-(9Z-octadecenoyl)-sn-glycero-3-phosphoethanolamine + H2O = N-hexadecanoylethanolamine + 1-(9Z-octadecenoyl)-sn-glycero-3-phosphate + H(+)</text>
        <dbReference type="Rhea" id="RHEA:53168"/>
        <dbReference type="ChEBI" id="CHEBI:15377"/>
        <dbReference type="ChEBI" id="CHEBI:15378"/>
        <dbReference type="ChEBI" id="CHEBI:71464"/>
        <dbReference type="ChEBI" id="CHEBI:74544"/>
        <dbReference type="ChEBI" id="CHEBI:85217"/>
    </reaction>
    <physiologicalReaction direction="left-to-right" evidence="10">
        <dbReference type="Rhea" id="RHEA:53169"/>
    </physiologicalReaction>
</comment>
<comment type="caution">
    <text evidence="15">The sequence shown here is derived from an EMBL/GenBank/DDBJ whole genome shotgun (WGS) entry which is preliminary data.</text>
</comment>
<reference evidence="15 16" key="1">
    <citation type="submission" date="2022-12" db="EMBL/GenBank/DDBJ databases">
        <title>Chromosome-level genome assembly of true bugs.</title>
        <authorList>
            <person name="Ma L."/>
            <person name="Li H."/>
        </authorList>
    </citation>
    <scope>NUCLEOTIDE SEQUENCE [LARGE SCALE GENOMIC DNA]</scope>
    <source>
        <strain evidence="15">Lab_2022b</strain>
    </source>
</reference>
<dbReference type="CDD" id="cd08612">
    <property type="entry name" value="GDPD_GDE4"/>
    <property type="match status" value="1"/>
</dbReference>
<evidence type="ECO:0000256" key="9">
    <source>
        <dbReference type="ARBA" id="ARBA00047392"/>
    </source>
</evidence>
<dbReference type="GO" id="GO:0008081">
    <property type="term" value="F:phosphoric diester hydrolase activity"/>
    <property type="evidence" value="ECO:0007669"/>
    <property type="project" value="InterPro"/>
</dbReference>
<evidence type="ECO:0000256" key="4">
    <source>
        <dbReference type="ARBA" id="ARBA00022801"/>
    </source>
</evidence>
<evidence type="ECO:0000313" key="16">
    <source>
        <dbReference type="Proteomes" id="UP001461498"/>
    </source>
</evidence>
<dbReference type="Gene3D" id="3.20.20.190">
    <property type="entry name" value="Phosphatidylinositol (PI) phosphodiesterase"/>
    <property type="match status" value="1"/>
</dbReference>
<feature type="domain" description="GP-PDE" evidence="14">
    <location>
        <begin position="40"/>
        <end position="321"/>
    </location>
</feature>
<keyword evidence="6" id="KW-0443">Lipid metabolism</keyword>
<evidence type="ECO:0000256" key="2">
    <source>
        <dbReference type="ARBA" id="ARBA00007277"/>
    </source>
</evidence>
<evidence type="ECO:0000256" key="12">
    <source>
        <dbReference type="ARBA" id="ARBA00048947"/>
    </source>
</evidence>
<keyword evidence="7 13" id="KW-0472">Membrane</keyword>
<dbReference type="InterPro" id="IPR052271">
    <property type="entry name" value="GDPD-Related"/>
</dbReference>
<keyword evidence="5 13" id="KW-1133">Transmembrane helix</keyword>
<dbReference type="GO" id="GO:0004622">
    <property type="term" value="F:phosphatidylcholine lysophospholipase activity"/>
    <property type="evidence" value="ECO:0007669"/>
    <property type="project" value="TreeGrafter"/>
</dbReference>
<accession>A0AAW1DTA5</accession>
<evidence type="ECO:0000256" key="5">
    <source>
        <dbReference type="ARBA" id="ARBA00022989"/>
    </source>
</evidence>
<dbReference type="PANTHER" id="PTHR42758">
    <property type="entry name" value="PHOSPHATIDYLGLYCEROL PHOSPHOLIPASE C"/>
    <property type="match status" value="1"/>
</dbReference>
<evidence type="ECO:0000256" key="10">
    <source>
        <dbReference type="ARBA" id="ARBA00047538"/>
    </source>
</evidence>
<evidence type="ECO:0000313" key="15">
    <source>
        <dbReference type="EMBL" id="KAK9513048.1"/>
    </source>
</evidence>
<evidence type="ECO:0000259" key="14">
    <source>
        <dbReference type="PROSITE" id="PS51704"/>
    </source>
</evidence>
<dbReference type="Proteomes" id="UP001461498">
    <property type="component" value="Unassembled WGS sequence"/>
</dbReference>
<comment type="catalytic activity">
    <reaction evidence="12">
        <text>N,1-di-(9Z-octadecenoyl)-sn-glycero-3-phosphoethanolamine + H2O = N-(9Z-octadecenoyl) ethanolamine + 1-(9Z-octadecenoyl)-sn-glycero-3-phosphate + H(+)</text>
        <dbReference type="Rhea" id="RHEA:56460"/>
        <dbReference type="ChEBI" id="CHEBI:15377"/>
        <dbReference type="ChEBI" id="CHEBI:15378"/>
        <dbReference type="ChEBI" id="CHEBI:71466"/>
        <dbReference type="ChEBI" id="CHEBI:74544"/>
        <dbReference type="ChEBI" id="CHEBI:85222"/>
    </reaction>
    <physiologicalReaction direction="left-to-right" evidence="12">
        <dbReference type="Rhea" id="RHEA:56461"/>
    </physiologicalReaction>
</comment>
<evidence type="ECO:0000256" key="11">
    <source>
        <dbReference type="ARBA" id="ARBA00048580"/>
    </source>
</evidence>